<reference evidence="2 3" key="1">
    <citation type="submission" date="2024-10" db="EMBL/GenBank/DDBJ databases">
        <title>The Natural Products Discovery Center: Release of the First 8490 Sequenced Strains for Exploring Actinobacteria Biosynthetic Diversity.</title>
        <authorList>
            <person name="Kalkreuter E."/>
            <person name="Kautsar S.A."/>
            <person name="Yang D."/>
            <person name="Bader C.D."/>
            <person name="Teijaro C.N."/>
            <person name="Fluegel L."/>
            <person name="Davis C.M."/>
            <person name="Simpson J.R."/>
            <person name="Lauterbach L."/>
            <person name="Steele A.D."/>
            <person name="Gui C."/>
            <person name="Meng S."/>
            <person name="Li G."/>
            <person name="Viehrig K."/>
            <person name="Ye F."/>
            <person name="Su P."/>
            <person name="Kiefer A.F."/>
            <person name="Nichols A."/>
            <person name="Cepeda A.J."/>
            <person name="Yan W."/>
            <person name="Fan B."/>
            <person name="Jiang Y."/>
            <person name="Adhikari A."/>
            <person name="Zheng C.-J."/>
            <person name="Schuster L."/>
            <person name="Cowan T.M."/>
            <person name="Smanski M.J."/>
            <person name="Chevrette M.G."/>
            <person name="De Carvalho L.P.S."/>
            <person name="Shen B."/>
        </authorList>
    </citation>
    <scope>NUCLEOTIDE SEQUENCE [LARGE SCALE GENOMIC DNA]</scope>
    <source>
        <strain evidence="2 3">NPDC006488</strain>
    </source>
</reference>
<protein>
    <recommendedName>
        <fullName evidence="4">Anti-sigma factor</fullName>
    </recommendedName>
</protein>
<dbReference type="Proteomes" id="UP001601303">
    <property type="component" value="Unassembled WGS sequence"/>
</dbReference>
<dbReference type="RefSeq" id="WP_388111025.1">
    <property type="nucleotide sequence ID" value="NZ_JBIAHM010000011.1"/>
</dbReference>
<sequence length="213" mass="21294">MNDDELLARLKAADPALTRSAPPPDIDQLVEATLNTVTPTAPLDAGAPSVRPRRHLLGLAAAVGLLVLGGGIGVGVMANGSGGGGGGTANTGGNQAKHSGSSAAAGALRLTAEGGSAKCAAPTPDSLRGYPTVFLGTVTSIKGTVVTFRVDHWLKGGTARTVVLDSDTSRPEALTFIDGDHYIVAAKDGVVPVCGANGVTADDIAKFRKAYGK</sequence>
<keyword evidence="1" id="KW-1133">Transmembrane helix</keyword>
<organism evidence="2 3">
    <name type="scientific">Streptomyces hokutonensis</name>
    <dbReference type="NCBI Taxonomy" id="1306990"/>
    <lineage>
        <taxon>Bacteria</taxon>
        <taxon>Bacillati</taxon>
        <taxon>Actinomycetota</taxon>
        <taxon>Actinomycetes</taxon>
        <taxon>Kitasatosporales</taxon>
        <taxon>Streptomycetaceae</taxon>
        <taxon>Streptomyces</taxon>
    </lineage>
</organism>
<dbReference type="EMBL" id="JBIAHM010000011">
    <property type="protein sequence ID" value="MFE9602852.1"/>
    <property type="molecule type" value="Genomic_DNA"/>
</dbReference>
<accession>A0ABW6M9Q8</accession>
<name>A0ABW6M9Q8_9ACTN</name>
<comment type="caution">
    <text evidence="2">The sequence shown here is derived from an EMBL/GenBank/DDBJ whole genome shotgun (WGS) entry which is preliminary data.</text>
</comment>
<gene>
    <name evidence="2" type="ORF">ACFYNQ_30355</name>
</gene>
<evidence type="ECO:0000313" key="2">
    <source>
        <dbReference type="EMBL" id="MFE9602852.1"/>
    </source>
</evidence>
<keyword evidence="3" id="KW-1185">Reference proteome</keyword>
<evidence type="ECO:0000256" key="1">
    <source>
        <dbReference type="SAM" id="Phobius"/>
    </source>
</evidence>
<evidence type="ECO:0000313" key="3">
    <source>
        <dbReference type="Proteomes" id="UP001601303"/>
    </source>
</evidence>
<keyword evidence="1" id="KW-0812">Transmembrane</keyword>
<evidence type="ECO:0008006" key="4">
    <source>
        <dbReference type="Google" id="ProtNLM"/>
    </source>
</evidence>
<keyword evidence="1" id="KW-0472">Membrane</keyword>
<proteinExistence type="predicted"/>
<feature type="transmembrane region" description="Helical" evidence="1">
    <location>
        <begin position="56"/>
        <end position="78"/>
    </location>
</feature>